<evidence type="ECO:0000259" key="2">
    <source>
        <dbReference type="Pfam" id="PF04280"/>
    </source>
</evidence>
<name>A0ABU0E045_9FIRM</name>
<proteinExistence type="predicted"/>
<dbReference type="InterPro" id="IPR032710">
    <property type="entry name" value="NTF2-like_dom_sf"/>
</dbReference>
<dbReference type="EMBL" id="JAUSUR010000001">
    <property type="protein sequence ID" value="MDQ0360066.1"/>
    <property type="molecule type" value="Genomic_DNA"/>
</dbReference>
<reference evidence="3 4" key="1">
    <citation type="submission" date="2023-07" db="EMBL/GenBank/DDBJ databases">
        <title>Genomic Encyclopedia of Type Strains, Phase IV (KMG-IV): sequencing the most valuable type-strain genomes for metagenomic binning, comparative biology and taxonomic classification.</title>
        <authorList>
            <person name="Goeker M."/>
        </authorList>
    </citation>
    <scope>NUCLEOTIDE SEQUENCE [LARGE SCALE GENOMIC DNA]</scope>
    <source>
        <strain evidence="3 4">DSM 16784</strain>
    </source>
</reference>
<dbReference type="RefSeq" id="WP_307405680.1">
    <property type="nucleotide sequence ID" value="NZ_JAUSUR010000001.1"/>
</dbReference>
<evidence type="ECO:0000313" key="4">
    <source>
        <dbReference type="Proteomes" id="UP001230220"/>
    </source>
</evidence>
<dbReference type="Gene3D" id="3.10.450.240">
    <property type="match status" value="1"/>
</dbReference>
<dbReference type="Proteomes" id="UP001230220">
    <property type="component" value="Unassembled WGS sequence"/>
</dbReference>
<dbReference type="Pfam" id="PF04280">
    <property type="entry name" value="Tim44"/>
    <property type="match status" value="1"/>
</dbReference>
<feature type="domain" description="Tim44-like" evidence="2">
    <location>
        <begin position="53"/>
        <end position="155"/>
    </location>
</feature>
<keyword evidence="4" id="KW-1185">Reference proteome</keyword>
<evidence type="ECO:0000256" key="1">
    <source>
        <dbReference type="SAM" id="Phobius"/>
    </source>
</evidence>
<gene>
    <name evidence="3" type="ORF">J2S15_000797</name>
</gene>
<sequence length="227" mass="26250">MEMILIVIGIAIIIIINSIPMMIEYKKEEEAAEMEKLQQAWKQDEPYLQKSPIEVMKKVDKGFSESLLQDGMEKLLFKIYQMMNDGNDEWVKSYVSENLLKHFHEAHNVLKKQGDDFSYSSLLMKDCRLENCYRKGNKQAISLKIAYEVHKLQKDENIVLPVETTIRLDRPYGTQTPIGEIGFITNCRKCGAPVKPKHDRMCEYCGAGLDGHALTWTLIQYNIQDNL</sequence>
<accession>A0ABU0E045</accession>
<dbReference type="InterPro" id="IPR007379">
    <property type="entry name" value="Tim44-like_dom"/>
</dbReference>
<evidence type="ECO:0000313" key="3">
    <source>
        <dbReference type="EMBL" id="MDQ0360066.1"/>
    </source>
</evidence>
<organism evidence="3 4">
    <name type="scientific">Breznakia pachnodae</name>
    <dbReference type="NCBI Taxonomy" id="265178"/>
    <lineage>
        <taxon>Bacteria</taxon>
        <taxon>Bacillati</taxon>
        <taxon>Bacillota</taxon>
        <taxon>Erysipelotrichia</taxon>
        <taxon>Erysipelotrichales</taxon>
        <taxon>Erysipelotrichaceae</taxon>
        <taxon>Breznakia</taxon>
    </lineage>
</organism>
<comment type="caution">
    <text evidence="3">The sequence shown here is derived from an EMBL/GenBank/DDBJ whole genome shotgun (WGS) entry which is preliminary data.</text>
</comment>
<feature type="transmembrane region" description="Helical" evidence="1">
    <location>
        <begin position="6"/>
        <end position="25"/>
    </location>
</feature>
<dbReference type="SUPFAM" id="SSF54427">
    <property type="entry name" value="NTF2-like"/>
    <property type="match status" value="1"/>
</dbReference>
<keyword evidence="1" id="KW-0812">Transmembrane</keyword>
<protein>
    <recommendedName>
        <fullName evidence="2">Tim44-like domain-containing protein</fullName>
    </recommendedName>
</protein>
<keyword evidence="1" id="KW-1133">Transmembrane helix</keyword>
<keyword evidence="1" id="KW-0472">Membrane</keyword>